<sequence>MKSIKITLNLLFVIILTSCGNSSTEKVSSLEQTPIVETEIKQKGTVMNFSKEDIARFAISSIMGQPSKTIKVKDENGLYILTYIRKSDSKKFDFKIKIEEDKILWANLDGRWRDTEYDEKISFEENDQTIKITQTYSDNSVNVKEFKKGE</sequence>
<evidence type="ECO:0008006" key="3">
    <source>
        <dbReference type="Google" id="ProtNLM"/>
    </source>
</evidence>
<protein>
    <recommendedName>
        <fullName evidence="3">Lipoprotein</fullName>
    </recommendedName>
</protein>
<dbReference type="Proteomes" id="UP001165302">
    <property type="component" value="Unassembled WGS sequence"/>
</dbReference>
<gene>
    <name evidence="1" type="ORF">IPZ78_13325</name>
</gene>
<evidence type="ECO:0000313" key="2">
    <source>
        <dbReference type="Proteomes" id="UP001165302"/>
    </source>
</evidence>
<accession>A0ABS7Z9R1</accession>
<comment type="caution">
    <text evidence="1">The sequence shown here is derived from an EMBL/GenBank/DDBJ whole genome shotgun (WGS) entry which is preliminary data.</text>
</comment>
<evidence type="ECO:0000313" key="1">
    <source>
        <dbReference type="EMBL" id="MCA5006131.1"/>
    </source>
</evidence>
<dbReference type="EMBL" id="JADEYP010000027">
    <property type="protein sequence ID" value="MCA5006131.1"/>
    <property type="molecule type" value="Genomic_DNA"/>
</dbReference>
<organism evidence="1 2">
    <name type="scientific">Sphingobacterium bovistauri</name>
    <dbReference type="NCBI Taxonomy" id="2781959"/>
    <lineage>
        <taxon>Bacteria</taxon>
        <taxon>Pseudomonadati</taxon>
        <taxon>Bacteroidota</taxon>
        <taxon>Sphingobacteriia</taxon>
        <taxon>Sphingobacteriales</taxon>
        <taxon>Sphingobacteriaceae</taxon>
        <taxon>Sphingobacterium</taxon>
    </lineage>
</organism>
<keyword evidence="2" id="KW-1185">Reference proteome</keyword>
<dbReference type="PROSITE" id="PS51257">
    <property type="entry name" value="PROKAR_LIPOPROTEIN"/>
    <property type="match status" value="1"/>
</dbReference>
<reference evidence="1" key="1">
    <citation type="submission" date="2020-10" db="EMBL/GenBank/DDBJ databases">
        <authorList>
            <person name="Lu T."/>
            <person name="Wang Q."/>
            <person name="Han X."/>
        </authorList>
    </citation>
    <scope>NUCLEOTIDE SEQUENCE</scope>
    <source>
        <strain evidence="1">WQ 366</strain>
    </source>
</reference>
<proteinExistence type="predicted"/>
<name>A0ABS7Z9R1_9SPHI</name>
<dbReference type="RefSeq" id="WP_225554492.1">
    <property type="nucleotide sequence ID" value="NZ_JADEYP010000027.1"/>
</dbReference>